<feature type="transmembrane region" description="Helical" evidence="9">
    <location>
        <begin position="6"/>
        <end position="34"/>
    </location>
</feature>
<dbReference type="InterPro" id="IPR050577">
    <property type="entry name" value="MAPR/NEUFC/NENF-like"/>
</dbReference>
<evidence type="ECO:0000259" key="10">
    <source>
        <dbReference type="SMART" id="SM01117"/>
    </source>
</evidence>
<dbReference type="PANTHER" id="PTHR10281">
    <property type="entry name" value="MEMBRANE-ASSOCIATED PROGESTERONE RECEPTOR COMPONENT-RELATED"/>
    <property type="match status" value="1"/>
</dbReference>
<sequence length="250" mass="27896">MGFGIVQILCTALLVIVVTWLLFFVVRSLLMIFFPKKQGRQLKVDVGNITLEELSKYDGRDPYRPILVALKGIIYDVSSQANFYGPGGGYSIFGGKEVSRALGKMAIAEEECNDQLDDLTEKELETLQKWIDKFENKYPVAGKVVPELKLTLDELAAFDGTQRPTPIYLAIRGIIFDVTRDCNDDLSDCSLAEMDALRDWMAQFYGKYKVVGRVVSSAERLEPAAGAVEAEDDVEQEEEADASTDKNKDD</sequence>
<protein>
    <recommendedName>
        <fullName evidence="10">Cytochrome b5 heme-binding domain-containing protein</fullName>
    </recommendedName>
</protein>
<dbReference type="PANTHER" id="PTHR10281:SF72">
    <property type="entry name" value="NEUDESIN"/>
    <property type="match status" value="1"/>
</dbReference>
<dbReference type="InterPro" id="IPR036400">
    <property type="entry name" value="Cyt_B5-like_heme/steroid_sf"/>
</dbReference>
<dbReference type="GO" id="GO:0016020">
    <property type="term" value="C:membrane"/>
    <property type="evidence" value="ECO:0007669"/>
    <property type="project" value="TreeGrafter"/>
</dbReference>
<dbReference type="AlphaFoldDB" id="A0AAD9IHH3"/>
<feature type="region of interest" description="Disordered" evidence="8">
    <location>
        <begin position="223"/>
        <end position="250"/>
    </location>
</feature>
<keyword evidence="3" id="KW-0754">Steroid-binding</keyword>
<evidence type="ECO:0000256" key="5">
    <source>
        <dbReference type="ARBA" id="ARBA00022824"/>
    </source>
</evidence>
<keyword evidence="9" id="KW-0472">Membrane</keyword>
<keyword evidence="12" id="KW-1185">Reference proteome</keyword>
<evidence type="ECO:0000256" key="1">
    <source>
        <dbReference type="ARBA" id="ARBA00004240"/>
    </source>
</evidence>
<keyword evidence="5" id="KW-0256">Endoplasmic reticulum</keyword>
<dbReference type="Proteomes" id="UP001255856">
    <property type="component" value="Unassembled WGS sequence"/>
</dbReference>
<evidence type="ECO:0000313" key="11">
    <source>
        <dbReference type="EMBL" id="KAK2077696.1"/>
    </source>
</evidence>
<evidence type="ECO:0000313" key="12">
    <source>
        <dbReference type="Proteomes" id="UP001255856"/>
    </source>
</evidence>
<keyword evidence="9" id="KW-0812">Transmembrane</keyword>
<dbReference type="GO" id="GO:0046872">
    <property type="term" value="F:metal ion binding"/>
    <property type="evidence" value="ECO:0007669"/>
    <property type="project" value="UniProtKB-KW"/>
</dbReference>
<evidence type="ECO:0000256" key="2">
    <source>
        <dbReference type="ARBA" id="ARBA00022617"/>
    </source>
</evidence>
<accession>A0AAD9IHH3</accession>
<reference evidence="11" key="1">
    <citation type="submission" date="2021-01" db="EMBL/GenBank/DDBJ databases">
        <authorList>
            <person name="Eckstrom K.M.E."/>
        </authorList>
    </citation>
    <scope>NUCLEOTIDE SEQUENCE</scope>
    <source>
        <strain evidence="11">UVCC 0001</strain>
    </source>
</reference>
<proteinExistence type="inferred from homology"/>
<keyword evidence="2" id="KW-0349">Heme</keyword>
<keyword evidence="3" id="KW-0446">Lipid-binding</keyword>
<keyword evidence="4" id="KW-0479">Metal-binding</keyword>
<dbReference type="FunFam" id="3.10.120.10:FF:000003">
    <property type="entry name" value="membrane-associated progesterone receptor component 1"/>
    <property type="match status" value="1"/>
</dbReference>
<keyword evidence="6" id="KW-0408">Iron</keyword>
<evidence type="ECO:0000256" key="3">
    <source>
        <dbReference type="ARBA" id="ARBA00022665"/>
    </source>
</evidence>
<evidence type="ECO:0000256" key="4">
    <source>
        <dbReference type="ARBA" id="ARBA00022723"/>
    </source>
</evidence>
<dbReference type="Pfam" id="PF00173">
    <property type="entry name" value="Cyt-b5"/>
    <property type="match status" value="1"/>
</dbReference>
<evidence type="ECO:0000256" key="9">
    <source>
        <dbReference type="SAM" id="Phobius"/>
    </source>
</evidence>
<dbReference type="SUPFAM" id="SSF55856">
    <property type="entry name" value="Cytochrome b5-like heme/steroid binding domain"/>
    <property type="match status" value="2"/>
</dbReference>
<name>A0AAD9IHH3_PROWI</name>
<gene>
    <name evidence="11" type="ORF">QBZ16_004542</name>
</gene>
<evidence type="ECO:0000256" key="8">
    <source>
        <dbReference type="SAM" id="MobiDB-lite"/>
    </source>
</evidence>
<comment type="similarity">
    <text evidence="7">Belongs to the cytochrome b5 family. MAPR subfamily.</text>
</comment>
<feature type="domain" description="Cytochrome b5 heme-binding" evidence="10">
    <location>
        <begin position="150"/>
        <end position="215"/>
    </location>
</feature>
<comment type="caution">
    <text evidence="11">The sequence shown here is derived from an EMBL/GenBank/DDBJ whole genome shotgun (WGS) entry which is preliminary data.</text>
</comment>
<dbReference type="InterPro" id="IPR001199">
    <property type="entry name" value="Cyt_B5-like_heme/steroid-bd"/>
</dbReference>
<organism evidence="11 12">
    <name type="scientific">Prototheca wickerhamii</name>
    <dbReference type="NCBI Taxonomy" id="3111"/>
    <lineage>
        <taxon>Eukaryota</taxon>
        <taxon>Viridiplantae</taxon>
        <taxon>Chlorophyta</taxon>
        <taxon>core chlorophytes</taxon>
        <taxon>Trebouxiophyceae</taxon>
        <taxon>Chlorellales</taxon>
        <taxon>Chlorellaceae</taxon>
        <taxon>Prototheca</taxon>
    </lineage>
</organism>
<dbReference type="Gene3D" id="3.10.120.10">
    <property type="entry name" value="Cytochrome b5-like heme/steroid binding domain"/>
    <property type="match status" value="3"/>
</dbReference>
<evidence type="ECO:0000256" key="7">
    <source>
        <dbReference type="ARBA" id="ARBA00038357"/>
    </source>
</evidence>
<dbReference type="GO" id="GO:0005496">
    <property type="term" value="F:steroid binding"/>
    <property type="evidence" value="ECO:0007669"/>
    <property type="project" value="UniProtKB-KW"/>
</dbReference>
<feature type="domain" description="Cytochrome b5 heme-binding" evidence="10">
    <location>
        <begin position="49"/>
        <end position="145"/>
    </location>
</feature>
<comment type="subcellular location">
    <subcellularLocation>
        <location evidence="1">Endoplasmic reticulum</location>
    </subcellularLocation>
</comment>
<feature type="compositionally biased region" description="Acidic residues" evidence="8">
    <location>
        <begin position="229"/>
        <end position="242"/>
    </location>
</feature>
<keyword evidence="9" id="KW-1133">Transmembrane helix</keyword>
<dbReference type="SMART" id="SM01117">
    <property type="entry name" value="Cyt-b5"/>
    <property type="match status" value="2"/>
</dbReference>
<evidence type="ECO:0000256" key="6">
    <source>
        <dbReference type="ARBA" id="ARBA00023004"/>
    </source>
</evidence>
<dbReference type="GO" id="GO:0005783">
    <property type="term" value="C:endoplasmic reticulum"/>
    <property type="evidence" value="ECO:0007669"/>
    <property type="project" value="UniProtKB-SubCell"/>
</dbReference>
<dbReference type="EMBL" id="JASFZW010000006">
    <property type="protein sequence ID" value="KAK2077696.1"/>
    <property type="molecule type" value="Genomic_DNA"/>
</dbReference>